<comment type="subcellular location">
    <subcellularLocation>
        <location evidence="1 11">Cell membrane</location>
        <topology evidence="1 11">Multi-pass membrane protein</topology>
    </subcellularLocation>
</comment>
<dbReference type="PANTHER" id="PTHR34182">
    <property type="entry name" value="PROTEIN-EXPORT MEMBRANE PROTEIN SECG"/>
    <property type="match status" value="1"/>
</dbReference>
<dbReference type="NCBIfam" id="TIGR00810">
    <property type="entry name" value="secG"/>
    <property type="match status" value="1"/>
</dbReference>
<sequence>MRMSSVRFVALQETKNMLETVVVVLHLLGAIGVVVLVLLQQGKGADAGASFGAGASNTVFGSQGTTTFLSRLTAILAAAFFITSLGLGYFANQKSDKLGQAGLPDPAVMEVPQGNKPAEDVPVLEQQQAPASSEQDVPQAPEEK</sequence>
<keyword evidence="14" id="KW-1185">Reference proteome</keyword>
<evidence type="ECO:0000313" key="13">
    <source>
        <dbReference type="EMBL" id="SHL09490.1"/>
    </source>
</evidence>
<dbReference type="PANTHER" id="PTHR34182:SF1">
    <property type="entry name" value="PROTEIN-EXPORT MEMBRANE PROTEIN SECG"/>
    <property type="match status" value="1"/>
</dbReference>
<evidence type="ECO:0000256" key="4">
    <source>
        <dbReference type="ARBA" id="ARBA00022448"/>
    </source>
</evidence>
<accession>A0A1M6XTZ7</accession>
<dbReference type="PRINTS" id="PR01651">
    <property type="entry name" value="SECGEXPORT"/>
</dbReference>
<evidence type="ECO:0000256" key="7">
    <source>
        <dbReference type="ARBA" id="ARBA00022927"/>
    </source>
</evidence>
<dbReference type="Proteomes" id="UP000184305">
    <property type="component" value="Unassembled WGS sequence"/>
</dbReference>
<dbReference type="EMBL" id="FRBQ01000001">
    <property type="protein sequence ID" value="SHL09490.1"/>
    <property type="molecule type" value="Genomic_DNA"/>
</dbReference>
<evidence type="ECO:0000256" key="6">
    <source>
        <dbReference type="ARBA" id="ARBA00022692"/>
    </source>
</evidence>
<dbReference type="GO" id="GO:0043952">
    <property type="term" value="P:protein transport by the Sec complex"/>
    <property type="evidence" value="ECO:0007669"/>
    <property type="project" value="TreeGrafter"/>
</dbReference>
<keyword evidence="8 11" id="KW-1133">Transmembrane helix</keyword>
<keyword evidence="6 11" id="KW-0812">Transmembrane</keyword>
<feature type="region of interest" description="Disordered" evidence="12">
    <location>
        <begin position="101"/>
        <end position="144"/>
    </location>
</feature>
<evidence type="ECO:0000256" key="11">
    <source>
        <dbReference type="RuleBase" id="RU365087"/>
    </source>
</evidence>
<evidence type="ECO:0000256" key="8">
    <source>
        <dbReference type="ARBA" id="ARBA00022989"/>
    </source>
</evidence>
<gene>
    <name evidence="13" type="ORF">SAMN05216288_1039</name>
</gene>
<evidence type="ECO:0000256" key="5">
    <source>
        <dbReference type="ARBA" id="ARBA00022475"/>
    </source>
</evidence>
<feature type="transmembrane region" description="Helical" evidence="11">
    <location>
        <begin position="68"/>
        <end position="90"/>
    </location>
</feature>
<dbReference type="Pfam" id="PF03840">
    <property type="entry name" value="SecG"/>
    <property type="match status" value="1"/>
</dbReference>
<protein>
    <recommendedName>
        <fullName evidence="3 11">Protein-export membrane protein SecG</fullName>
    </recommendedName>
</protein>
<proteinExistence type="inferred from homology"/>
<evidence type="ECO:0000256" key="10">
    <source>
        <dbReference type="ARBA" id="ARBA00023136"/>
    </source>
</evidence>
<reference evidence="14" key="1">
    <citation type="submission" date="2016-11" db="EMBL/GenBank/DDBJ databases">
        <authorList>
            <person name="Varghese N."/>
            <person name="Submissions S."/>
        </authorList>
    </citation>
    <scope>NUCLEOTIDE SEQUENCE [LARGE SCALE GENOMIC DNA]</scope>
    <source>
        <strain evidence="14">CECT 8089</strain>
    </source>
</reference>
<keyword evidence="10 11" id="KW-0472">Membrane</keyword>
<evidence type="ECO:0000256" key="2">
    <source>
        <dbReference type="ARBA" id="ARBA00008445"/>
    </source>
</evidence>
<evidence type="ECO:0000256" key="3">
    <source>
        <dbReference type="ARBA" id="ARBA00017876"/>
    </source>
</evidence>
<keyword evidence="9 11" id="KW-0811">Translocation</keyword>
<dbReference type="STRING" id="1220495.SAMN05216288_1039"/>
<name>A0A1M6XTZ7_9GAMM</name>
<keyword evidence="5 11" id="KW-1003">Cell membrane</keyword>
<organism evidence="13 14">
    <name type="scientific">Phytopseudomonas punonensis</name>
    <dbReference type="NCBI Taxonomy" id="1220495"/>
    <lineage>
        <taxon>Bacteria</taxon>
        <taxon>Pseudomonadati</taxon>
        <taxon>Pseudomonadota</taxon>
        <taxon>Gammaproteobacteria</taxon>
        <taxon>Pseudomonadales</taxon>
        <taxon>Pseudomonadaceae</taxon>
        <taxon>Phytopseudomonas</taxon>
    </lineage>
</organism>
<evidence type="ECO:0000256" key="9">
    <source>
        <dbReference type="ARBA" id="ARBA00023010"/>
    </source>
</evidence>
<dbReference type="InterPro" id="IPR004692">
    <property type="entry name" value="SecG"/>
</dbReference>
<dbReference type="GO" id="GO:0005886">
    <property type="term" value="C:plasma membrane"/>
    <property type="evidence" value="ECO:0007669"/>
    <property type="project" value="UniProtKB-SubCell"/>
</dbReference>
<dbReference type="AlphaFoldDB" id="A0A1M6XTZ7"/>
<dbReference type="GO" id="GO:0065002">
    <property type="term" value="P:intracellular protein transmembrane transport"/>
    <property type="evidence" value="ECO:0007669"/>
    <property type="project" value="TreeGrafter"/>
</dbReference>
<keyword evidence="7 11" id="KW-0653">Protein transport</keyword>
<evidence type="ECO:0000256" key="12">
    <source>
        <dbReference type="SAM" id="MobiDB-lite"/>
    </source>
</evidence>
<dbReference type="GO" id="GO:0015450">
    <property type="term" value="F:protein-transporting ATPase activity"/>
    <property type="evidence" value="ECO:0007669"/>
    <property type="project" value="UniProtKB-UniRule"/>
</dbReference>
<comment type="function">
    <text evidence="11">Involved in protein export. Participates in an early event of protein translocation.</text>
</comment>
<keyword evidence="4 11" id="KW-0813">Transport</keyword>
<comment type="similarity">
    <text evidence="2 11">Belongs to the SecG family.</text>
</comment>
<evidence type="ECO:0000256" key="1">
    <source>
        <dbReference type="ARBA" id="ARBA00004651"/>
    </source>
</evidence>
<evidence type="ECO:0000313" key="14">
    <source>
        <dbReference type="Proteomes" id="UP000184305"/>
    </source>
</evidence>
<feature type="compositionally biased region" description="Polar residues" evidence="12">
    <location>
        <begin position="125"/>
        <end position="136"/>
    </location>
</feature>
<dbReference type="GO" id="GO:0009306">
    <property type="term" value="P:protein secretion"/>
    <property type="evidence" value="ECO:0007669"/>
    <property type="project" value="UniProtKB-UniRule"/>
</dbReference>
<feature type="transmembrane region" description="Helical" evidence="11">
    <location>
        <begin position="21"/>
        <end position="39"/>
    </location>
</feature>